<dbReference type="VEuPathDB" id="CryptoDB:CmeUKMEL1_10965"/>
<feature type="region of interest" description="Disordered" evidence="1">
    <location>
        <begin position="240"/>
        <end position="265"/>
    </location>
</feature>
<dbReference type="OrthoDB" id="340557at2759"/>
<dbReference type="Proteomes" id="UP000236928">
    <property type="component" value="Unassembled WGS sequence"/>
</dbReference>
<reference evidence="2 3" key="1">
    <citation type="submission" date="2014-04" db="EMBL/GenBank/DDBJ databases">
        <title>Comparative Genomics of Cryptosporidium Species.</title>
        <authorList>
            <person name="Silva J.C."/>
            <person name="Su Q."/>
            <person name="Chalmers R."/>
            <person name="Chibucos M.C."/>
            <person name="Elwin K."/>
            <person name="Godinez A."/>
            <person name="Guo F."/>
            <person name="Huynh K."/>
            <person name="Orvis J."/>
            <person name="Ott S."/>
            <person name="Sadzewicz L."/>
            <person name="Sengamalay N."/>
            <person name="Shetty A."/>
            <person name="Sun M."/>
            <person name="Tallon L."/>
            <person name="Xiao L."/>
            <person name="Zhang H."/>
            <person name="Fraser C.M."/>
            <person name="Zhu G."/>
            <person name="Kissinger J."/>
            <person name="Widmer G."/>
        </authorList>
    </citation>
    <scope>NUCLEOTIDE SEQUENCE [LARGE SCALE GENOMIC DNA]</scope>
    <source>
        <strain evidence="2 3">UKMEL1</strain>
    </source>
</reference>
<sequence length="510" mass="56330">MNSLVNGLSSEITLSGGGGMIKQELNFGSDRITHSTQNEGAYKTVKTAEISPLRSGLMINEESEDKFDFGIIDNRGAVSVGLNNGFSENYYSGFPSQQPQVYYQTKNVPIFSEAMNSGQHVSVGGYNMLSSHSVGPVFQQSENTNYMTNTSSGMQIKRLNIPSNSIKSVSTIPSNGVSDIPITGGSSGYEYKDGSVLNGVYQQSFQTQNLVKNITGNSSTLHISGNKSTKIQENLNLNTNSSSITTQTNNTNNSNAYPSEKPLPSARAKDDYLQYEQYSSVNTKSFISQQNSALQTNFQSINPSGMPFFSTNTSNQNQMNSLMNPQYLNSVPLLAQIRIESIQDLPNNFHHHSMGVYSSITNMDYSIVASFNNIDDKNETYRIGPFPSTSMNNSKLSCIVQDEISIPFSWSQSILKLKILEENDFKADIIGVCSISIDMSSIGIPSQAYLIDPQTNQVRGTLRFIVKLVPNQQNPNYRFDQIHGPNSILNRRYSHDNSIFNIFKGFCCTD</sequence>
<name>A0A2P4Z245_9CRYT</name>
<evidence type="ECO:0000313" key="3">
    <source>
        <dbReference type="Proteomes" id="UP000236928"/>
    </source>
</evidence>
<proteinExistence type="predicted"/>
<keyword evidence="3" id="KW-1185">Reference proteome</keyword>
<gene>
    <name evidence="2" type="ORF">CmeUKMEL1_10965</name>
</gene>
<dbReference type="AlphaFoldDB" id="A0A2P4Z245"/>
<comment type="caution">
    <text evidence="2">The sequence shown here is derived from an EMBL/GenBank/DDBJ whole genome shotgun (WGS) entry which is preliminary data.</text>
</comment>
<organism evidence="2 3">
    <name type="scientific">Cryptosporidium meleagridis</name>
    <dbReference type="NCBI Taxonomy" id="93969"/>
    <lineage>
        <taxon>Eukaryota</taxon>
        <taxon>Sar</taxon>
        <taxon>Alveolata</taxon>
        <taxon>Apicomplexa</taxon>
        <taxon>Conoidasida</taxon>
        <taxon>Coccidia</taxon>
        <taxon>Eucoccidiorida</taxon>
        <taxon>Eimeriorina</taxon>
        <taxon>Cryptosporidiidae</taxon>
        <taxon>Cryptosporidium</taxon>
    </lineage>
</organism>
<accession>A0A2P4Z245</accession>
<dbReference type="EMBL" id="JIBK01000039">
    <property type="protein sequence ID" value="POM84152.1"/>
    <property type="molecule type" value="Genomic_DNA"/>
</dbReference>
<feature type="compositionally biased region" description="Low complexity" evidence="1">
    <location>
        <begin position="240"/>
        <end position="255"/>
    </location>
</feature>
<evidence type="ECO:0000256" key="1">
    <source>
        <dbReference type="SAM" id="MobiDB-lite"/>
    </source>
</evidence>
<protein>
    <submittedName>
        <fullName evidence="2">Uncharacterized protein</fullName>
    </submittedName>
</protein>
<evidence type="ECO:0000313" key="2">
    <source>
        <dbReference type="EMBL" id="POM84152.1"/>
    </source>
</evidence>